<dbReference type="InterPro" id="IPR012902">
    <property type="entry name" value="N_methyl_site"/>
</dbReference>
<accession>A0ABT0M688</accession>
<evidence type="ECO:0000256" key="2">
    <source>
        <dbReference type="ARBA" id="ARBA00023287"/>
    </source>
</evidence>
<dbReference type="Pfam" id="PF07963">
    <property type="entry name" value="N_methyl"/>
    <property type="match status" value="1"/>
</dbReference>
<dbReference type="EMBL" id="JAMAST010000001">
    <property type="protein sequence ID" value="MCL1630375.1"/>
    <property type="molecule type" value="Genomic_DNA"/>
</dbReference>
<dbReference type="InterPro" id="IPR016785">
    <property type="entry name" value="ComGD"/>
</dbReference>
<dbReference type="SUPFAM" id="SSF54523">
    <property type="entry name" value="Pili subunits"/>
    <property type="match status" value="1"/>
</dbReference>
<dbReference type="RefSeq" id="WP_249094445.1">
    <property type="nucleotide sequence ID" value="NZ_JAMAST010000001.1"/>
</dbReference>
<dbReference type="NCBIfam" id="NF040982">
    <property type="entry name" value="ComGD"/>
    <property type="match status" value="1"/>
</dbReference>
<feature type="transmembrane region" description="Helical" evidence="3">
    <location>
        <begin position="22"/>
        <end position="43"/>
    </location>
</feature>
<dbReference type="Proteomes" id="UP001203004">
    <property type="component" value="Unassembled WGS sequence"/>
</dbReference>
<protein>
    <submittedName>
        <fullName evidence="4">Prepilin-type N-terminal cleavage/methylation domain-containing protein</fullName>
    </submittedName>
</protein>
<comment type="caution">
    <text evidence="4">The sequence shown here is derived from an EMBL/GenBank/DDBJ whole genome shotgun (WGS) entry which is preliminary data.</text>
</comment>
<evidence type="ECO:0000256" key="1">
    <source>
        <dbReference type="ARBA" id="ARBA00004241"/>
    </source>
</evidence>
<keyword evidence="3" id="KW-1133">Transmembrane helix</keyword>
<dbReference type="InterPro" id="IPR045584">
    <property type="entry name" value="Pilin-like"/>
</dbReference>
<keyword evidence="5" id="KW-1185">Reference proteome</keyword>
<gene>
    <name evidence="4" type="ORF">M3N64_00190</name>
</gene>
<keyword evidence="2" id="KW-0178">Competence</keyword>
<keyword evidence="3" id="KW-0472">Membrane</keyword>
<comment type="subcellular location">
    <subcellularLocation>
        <location evidence="1">Cell surface</location>
    </subcellularLocation>
</comment>
<reference evidence="4 5" key="1">
    <citation type="submission" date="2022-05" db="EMBL/GenBank/DDBJ databases">
        <title>Sporolactobacillus sp nov CPB3-1, isolated from tree bark (Mangifera indica L.).</title>
        <authorList>
            <person name="Phuengjayaem S."/>
            <person name="Tanasupawat S."/>
        </authorList>
    </citation>
    <scope>NUCLEOTIDE SEQUENCE [LARGE SCALE GENOMIC DNA]</scope>
    <source>
        <strain evidence="4 5">CPB3-1</strain>
    </source>
</reference>
<name>A0ABT0M688_9BACL</name>
<dbReference type="PIRSF" id="PIRSF021292">
    <property type="entry name" value="Competence_ComGD"/>
    <property type="match status" value="1"/>
</dbReference>
<evidence type="ECO:0000313" key="5">
    <source>
        <dbReference type="Proteomes" id="UP001203004"/>
    </source>
</evidence>
<sequence>MSTTIQPVKSVPHKKYCNSQNGFTLIEVLIVVLIACIIVPISFRGFSHLTDEMTLRNFVNELYETVHDTQMEAITGCDVARIVFNNQEHFYYVSINNQTTRKTFNARIQIYSTSGENAITINQLGHFSTVQSYIISLGTIKYRFVLLLGQGRFYYTKMS</sequence>
<proteinExistence type="predicted"/>
<keyword evidence="3" id="KW-0812">Transmembrane</keyword>
<evidence type="ECO:0000313" key="4">
    <source>
        <dbReference type="EMBL" id="MCL1630375.1"/>
    </source>
</evidence>
<organism evidence="4 5">
    <name type="scientific">Sporolactobacillus mangiferae</name>
    <dbReference type="NCBI Taxonomy" id="2940498"/>
    <lineage>
        <taxon>Bacteria</taxon>
        <taxon>Bacillati</taxon>
        <taxon>Bacillota</taxon>
        <taxon>Bacilli</taxon>
        <taxon>Bacillales</taxon>
        <taxon>Sporolactobacillaceae</taxon>
        <taxon>Sporolactobacillus</taxon>
    </lineage>
</organism>
<evidence type="ECO:0000256" key="3">
    <source>
        <dbReference type="SAM" id="Phobius"/>
    </source>
</evidence>
<dbReference type="NCBIfam" id="TIGR02532">
    <property type="entry name" value="IV_pilin_GFxxxE"/>
    <property type="match status" value="1"/>
</dbReference>